<dbReference type="OrthoDB" id="1060944at2759"/>
<feature type="compositionally biased region" description="Basic residues" evidence="1">
    <location>
        <begin position="1"/>
        <end position="17"/>
    </location>
</feature>
<keyword evidence="3" id="KW-1185">Reference proteome</keyword>
<reference evidence="2 3" key="1">
    <citation type="submission" date="2020-06" db="EMBL/GenBank/DDBJ databases">
        <authorList>
            <person name="Li R."/>
            <person name="Bekaert M."/>
        </authorList>
    </citation>
    <scope>NUCLEOTIDE SEQUENCE [LARGE SCALE GENOMIC DNA]</scope>
    <source>
        <strain evidence="3">wild</strain>
    </source>
</reference>
<dbReference type="AlphaFoldDB" id="A0A6J8EX68"/>
<dbReference type="Proteomes" id="UP000507470">
    <property type="component" value="Unassembled WGS sequence"/>
</dbReference>
<sequence>MPKKKKLSLSSNRKYHYRNNQTNTKPLQPGLLYVNDSAQEEHVSTSKTASSALHISHDHCYSKPIQEYDSDKVETVDLSNGSQNEKIPQQIEIFDVDHVEEILTVFQQLKINVKGLYWGHFKVTVSKDTIRFYELGLHEELPVSKGIRCRGIDWGNQAEHAIRNELLRWYKKQCRTCQEPRCNVQPGENYKSCAVHRPTEDYKSCAAHRPGENYKSCAAHRPSEDYKSCVTHRLGEDYKSCEDYQSCAAHRPIEDYKSCAAHRPIEDYKSCAAHRPGEEYKSCVAHRPSEEYKSQSTHRPG</sequence>
<name>A0A6J8EX68_MYTCO</name>
<protein>
    <submittedName>
        <fullName evidence="2">Uncharacterized protein</fullName>
    </submittedName>
</protein>
<evidence type="ECO:0000313" key="2">
    <source>
        <dbReference type="EMBL" id="CAC5423771.1"/>
    </source>
</evidence>
<proteinExistence type="predicted"/>
<organism evidence="2 3">
    <name type="scientific">Mytilus coruscus</name>
    <name type="common">Sea mussel</name>
    <dbReference type="NCBI Taxonomy" id="42192"/>
    <lineage>
        <taxon>Eukaryota</taxon>
        <taxon>Metazoa</taxon>
        <taxon>Spiralia</taxon>
        <taxon>Lophotrochozoa</taxon>
        <taxon>Mollusca</taxon>
        <taxon>Bivalvia</taxon>
        <taxon>Autobranchia</taxon>
        <taxon>Pteriomorphia</taxon>
        <taxon>Mytilida</taxon>
        <taxon>Mytiloidea</taxon>
        <taxon>Mytilidae</taxon>
        <taxon>Mytilinae</taxon>
        <taxon>Mytilus</taxon>
    </lineage>
</organism>
<evidence type="ECO:0000313" key="3">
    <source>
        <dbReference type="Proteomes" id="UP000507470"/>
    </source>
</evidence>
<accession>A0A6J8EX68</accession>
<feature type="region of interest" description="Disordered" evidence="1">
    <location>
        <begin position="1"/>
        <end position="28"/>
    </location>
</feature>
<dbReference type="EMBL" id="CACVKT020009868">
    <property type="protein sequence ID" value="CAC5423771.1"/>
    <property type="molecule type" value="Genomic_DNA"/>
</dbReference>
<evidence type="ECO:0000256" key="1">
    <source>
        <dbReference type="SAM" id="MobiDB-lite"/>
    </source>
</evidence>
<gene>
    <name evidence="2" type="ORF">MCOR_55741</name>
</gene>